<dbReference type="Gene3D" id="3.40.50.10490">
    <property type="entry name" value="Glucose-6-phosphate isomerase like protein, domain 1"/>
    <property type="match status" value="1"/>
</dbReference>
<feature type="compositionally biased region" description="Polar residues" evidence="6">
    <location>
        <begin position="1010"/>
        <end position="1020"/>
    </location>
</feature>
<name>A0A2G2V6N9_CAPBA</name>
<feature type="domain" description="Retrotransposon gag" evidence="7">
    <location>
        <begin position="287"/>
        <end position="379"/>
    </location>
</feature>
<feature type="region of interest" description="Disordered" evidence="6">
    <location>
        <begin position="1010"/>
        <end position="1100"/>
    </location>
</feature>
<evidence type="ECO:0000256" key="2">
    <source>
        <dbReference type="ARBA" id="ARBA00008936"/>
    </source>
</evidence>
<dbReference type="PROSITE" id="PS00962">
    <property type="entry name" value="RIBOSOMAL_S2_1"/>
    <property type="match status" value="1"/>
</dbReference>
<dbReference type="Pfam" id="PF00318">
    <property type="entry name" value="Ribosomal_S2"/>
    <property type="match status" value="1"/>
</dbReference>
<dbReference type="InterPro" id="IPR001865">
    <property type="entry name" value="Ribosomal_uS2"/>
</dbReference>
<gene>
    <name evidence="8" type="ORF">CQW23_31744</name>
</gene>
<reference evidence="8 9" key="1">
    <citation type="journal article" date="2017" name="Genome Biol.">
        <title>New reference genome sequences of hot pepper reveal the massive evolution of plant disease-resistance genes by retroduplication.</title>
        <authorList>
            <person name="Kim S."/>
            <person name="Park J."/>
            <person name="Yeom S.I."/>
            <person name="Kim Y.M."/>
            <person name="Seo E."/>
            <person name="Kim K.T."/>
            <person name="Kim M.S."/>
            <person name="Lee J.M."/>
            <person name="Cheong K."/>
            <person name="Shin H.S."/>
            <person name="Kim S.B."/>
            <person name="Han K."/>
            <person name="Lee J."/>
            <person name="Park M."/>
            <person name="Lee H.A."/>
            <person name="Lee H.Y."/>
            <person name="Lee Y."/>
            <person name="Oh S."/>
            <person name="Lee J.H."/>
            <person name="Choi E."/>
            <person name="Choi E."/>
            <person name="Lee S.E."/>
            <person name="Jeon J."/>
            <person name="Kim H."/>
            <person name="Choi G."/>
            <person name="Song H."/>
            <person name="Lee J."/>
            <person name="Lee S.C."/>
            <person name="Kwon J.K."/>
            <person name="Lee H.Y."/>
            <person name="Koo N."/>
            <person name="Hong Y."/>
            <person name="Kim R.W."/>
            <person name="Kang W.H."/>
            <person name="Huh J.H."/>
            <person name="Kang B.C."/>
            <person name="Yang T.J."/>
            <person name="Lee Y.H."/>
            <person name="Bennetzen J.L."/>
            <person name="Choi D."/>
        </authorList>
    </citation>
    <scope>NUCLEOTIDE SEQUENCE [LARGE SCALE GENOMIC DNA]</scope>
    <source>
        <strain evidence="9">cv. PBC81</strain>
    </source>
</reference>
<evidence type="ECO:0000256" key="1">
    <source>
        <dbReference type="ARBA" id="ARBA00006242"/>
    </source>
</evidence>
<dbReference type="InterPro" id="IPR005706">
    <property type="entry name" value="Ribosomal_uS2_bac/mit/plastid"/>
</dbReference>
<reference evidence="9" key="2">
    <citation type="journal article" date="2017" name="J. Anim. Genet.">
        <title>Multiple reference genome sequences of hot pepper reveal the massive evolution of plant disease resistance genes by retroduplication.</title>
        <authorList>
            <person name="Kim S."/>
            <person name="Park J."/>
            <person name="Yeom S.-I."/>
            <person name="Kim Y.-M."/>
            <person name="Seo E."/>
            <person name="Kim K.-T."/>
            <person name="Kim M.-S."/>
            <person name="Lee J.M."/>
            <person name="Cheong K."/>
            <person name="Shin H.-S."/>
            <person name="Kim S.-B."/>
            <person name="Han K."/>
            <person name="Lee J."/>
            <person name="Park M."/>
            <person name="Lee H.-A."/>
            <person name="Lee H.-Y."/>
            <person name="Lee Y."/>
            <person name="Oh S."/>
            <person name="Lee J.H."/>
            <person name="Choi E."/>
            <person name="Choi E."/>
            <person name="Lee S.E."/>
            <person name="Jeon J."/>
            <person name="Kim H."/>
            <person name="Choi G."/>
            <person name="Song H."/>
            <person name="Lee J."/>
            <person name="Lee S.-C."/>
            <person name="Kwon J.-K."/>
            <person name="Lee H.-Y."/>
            <person name="Koo N."/>
            <person name="Hong Y."/>
            <person name="Kim R.W."/>
            <person name="Kang W.-H."/>
            <person name="Huh J.H."/>
            <person name="Kang B.-C."/>
            <person name="Yang T.-J."/>
            <person name="Lee Y.-H."/>
            <person name="Bennetzen J.L."/>
            <person name="Choi D."/>
        </authorList>
    </citation>
    <scope>NUCLEOTIDE SEQUENCE [LARGE SCALE GENOMIC DNA]</scope>
    <source>
        <strain evidence="9">cv. PBC81</strain>
    </source>
</reference>
<dbReference type="GO" id="GO:0003735">
    <property type="term" value="F:structural constituent of ribosome"/>
    <property type="evidence" value="ECO:0007669"/>
    <property type="project" value="InterPro"/>
</dbReference>
<dbReference type="Pfam" id="PF03732">
    <property type="entry name" value="Retrotrans_gag"/>
    <property type="match status" value="1"/>
</dbReference>
<dbReference type="InterPro" id="IPR036121">
    <property type="entry name" value="ATPase_F1/V1/A1_a/bsu_N_sf"/>
</dbReference>
<evidence type="ECO:0000313" key="8">
    <source>
        <dbReference type="EMBL" id="PHT28654.1"/>
    </source>
</evidence>
<comment type="caution">
    <text evidence="8">The sequence shown here is derived from an EMBL/GenBank/DDBJ whole genome shotgun (WGS) entry which is preliminary data.</text>
</comment>
<dbReference type="SUPFAM" id="SSF50615">
    <property type="entry name" value="N-terminal domain of alpha and beta subunits of F1 ATP synthase"/>
    <property type="match status" value="1"/>
</dbReference>
<dbReference type="AlphaFoldDB" id="A0A2G2V6N9"/>
<proteinExistence type="inferred from homology"/>
<feature type="compositionally biased region" description="Acidic residues" evidence="6">
    <location>
        <begin position="165"/>
        <end position="175"/>
    </location>
</feature>
<keyword evidence="3" id="KW-0813">Transport</keyword>
<accession>A0A2G2V6N9</accession>
<dbReference type="HAMAP" id="MF_00291_B">
    <property type="entry name" value="Ribosomal_uS2_B"/>
    <property type="match status" value="1"/>
</dbReference>
<dbReference type="CDD" id="cd01425">
    <property type="entry name" value="RPS2"/>
    <property type="match status" value="1"/>
</dbReference>
<dbReference type="STRING" id="33114.A0A2G2V6N9"/>
<dbReference type="PRINTS" id="PR00395">
    <property type="entry name" value="RIBOSOMALS2"/>
</dbReference>
<dbReference type="InterPro" id="IPR018130">
    <property type="entry name" value="Ribosomal_uS2_CS"/>
</dbReference>
<comment type="similarity">
    <text evidence="2">Belongs to the ATPase alpha/beta chains family.</text>
</comment>
<dbReference type="CDD" id="cd00303">
    <property type="entry name" value="retropepsin_like"/>
    <property type="match status" value="1"/>
</dbReference>
<comment type="similarity">
    <text evidence="1">Belongs to the universal ribosomal protein uS2 family.</text>
</comment>
<dbReference type="PANTHER" id="PTHR33067:SF9">
    <property type="entry name" value="RNA-DIRECTED DNA POLYMERASE"/>
    <property type="match status" value="1"/>
</dbReference>
<dbReference type="PANTHER" id="PTHR33067">
    <property type="entry name" value="RNA-DIRECTED DNA POLYMERASE-RELATED"/>
    <property type="match status" value="1"/>
</dbReference>
<dbReference type="InterPro" id="IPR023591">
    <property type="entry name" value="Ribosomal_uS2_flav_dom_sf"/>
</dbReference>
<evidence type="ECO:0000256" key="6">
    <source>
        <dbReference type="SAM" id="MobiDB-lite"/>
    </source>
</evidence>
<evidence type="ECO:0000256" key="3">
    <source>
        <dbReference type="ARBA" id="ARBA00022448"/>
    </source>
</evidence>
<evidence type="ECO:0000259" key="7">
    <source>
        <dbReference type="Pfam" id="PF03732"/>
    </source>
</evidence>
<dbReference type="InterPro" id="IPR005162">
    <property type="entry name" value="Retrotrans_gag_dom"/>
</dbReference>
<dbReference type="GO" id="GO:0046034">
    <property type="term" value="P:ATP metabolic process"/>
    <property type="evidence" value="ECO:0007669"/>
    <property type="project" value="InterPro"/>
</dbReference>
<dbReference type="Gene3D" id="2.40.70.10">
    <property type="entry name" value="Acid Proteases"/>
    <property type="match status" value="1"/>
</dbReference>
<keyword evidence="5" id="KW-0687">Ribonucleoprotein</keyword>
<dbReference type="Proteomes" id="UP000224567">
    <property type="component" value="Unassembled WGS sequence"/>
</dbReference>
<keyword evidence="9" id="KW-1185">Reference proteome</keyword>
<dbReference type="SUPFAM" id="SSF52313">
    <property type="entry name" value="Ribosomal protein S2"/>
    <property type="match status" value="1"/>
</dbReference>
<feature type="compositionally biased region" description="Acidic residues" evidence="6">
    <location>
        <begin position="1045"/>
        <end position="1054"/>
    </location>
</feature>
<evidence type="ECO:0000256" key="5">
    <source>
        <dbReference type="ARBA" id="ARBA00023274"/>
    </source>
</evidence>
<dbReference type="GO" id="GO:0006412">
    <property type="term" value="P:translation"/>
    <property type="evidence" value="ECO:0007669"/>
    <property type="project" value="InterPro"/>
</dbReference>
<feature type="region of interest" description="Disordered" evidence="6">
    <location>
        <begin position="156"/>
        <end position="176"/>
    </location>
</feature>
<dbReference type="EMBL" id="MLFT02000199">
    <property type="protein sequence ID" value="PHT28654.1"/>
    <property type="molecule type" value="Genomic_DNA"/>
</dbReference>
<evidence type="ECO:0000313" key="9">
    <source>
        <dbReference type="Proteomes" id="UP000224567"/>
    </source>
</evidence>
<dbReference type="GO" id="GO:0015935">
    <property type="term" value="C:small ribosomal subunit"/>
    <property type="evidence" value="ECO:0007669"/>
    <property type="project" value="InterPro"/>
</dbReference>
<protein>
    <recommendedName>
        <fullName evidence="7">Retrotransposon gag domain-containing protein</fullName>
    </recommendedName>
</protein>
<dbReference type="InterPro" id="IPR021109">
    <property type="entry name" value="Peptidase_aspartic_dom_sf"/>
</dbReference>
<organism evidence="8 9">
    <name type="scientific">Capsicum baccatum</name>
    <name type="common">Peruvian pepper</name>
    <dbReference type="NCBI Taxonomy" id="33114"/>
    <lineage>
        <taxon>Eukaryota</taxon>
        <taxon>Viridiplantae</taxon>
        <taxon>Streptophyta</taxon>
        <taxon>Embryophyta</taxon>
        <taxon>Tracheophyta</taxon>
        <taxon>Spermatophyta</taxon>
        <taxon>Magnoliopsida</taxon>
        <taxon>eudicotyledons</taxon>
        <taxon>Gunneridae</taxon>
        <taxon>Pentapetalae</taxon>
        <taxon>asterids</taxon>
        <taxon>lamiids</taxon>
        <taxon>Solanales</taxon>
        <taxon>Solanaceae</taxon>
        <taxon>Solanoideae</taxon>
        <taxon>Capsiceae</taxon>
        <taxon>Capsicum</taxon>
    </lineage>
</organism>
<keyword evidence="4" id="KW-0689">Ribosomal protein</keyword>
<dbReference type="GO" id="GO:1902600">
    <property type="term" value="P:proton transmembrane transport"/>
    <property type="evidence" value="ECO:0007669"/>
    <property type="project" value="UniProtKB-KW"/>
</dbReference>
<dbReference type="OrthoDB" id="1744547at2759"/>
<sequence length="1100" mass="123490">MTRSYWNINLEEMMEAGVHFGHGTRKRNPKMTPYISAKHKGIHITNHTRTAHFLSEACDLVFDAASRGKQFLIVGTKNKPVDSVEWAAIRAQCHYVNKKYLSGELVEFEKGTIGIALNLESNNVGVVLMGDGLFSASMDPQREIERITAQVHQQNIDNPGHATNPDDEDQGDEELLNPRHTTDVATPMQRRDHQARLRPDRRAMQIPFDDDDDDLDEVGATGAIILPPLAPGAKFNITSTMIQLLQLKGLFGGLVGDDPNMHLVNFISTCKSFDNPGVGQNAIRLCLFPLSLSREATLWLNGLTPDSITNWRQLKDAFLERFFPPSKRAQLRDEISNFRQLPTEALHETWEWFKTKLMRCPNHHMTNVYLMEILYRALNSITKPVVDNAAGGSFMDLTFGQASNMLDRMTKQSRACHTRDSEAASPTLSIGMTAEQRRREKEHDQDMAHMKMQMDLFTKNLLSGKTEKVKSCCIKRKRGIRFRGRSQLLEQSGGFPRQCPRKPRSGLYIPPGRRDAAASGSGSMSMKDMMAKLLKGVEETNTGVNEVKNDLSSMKQLVYSYSTSIKQIEQQLSQLSAALNQRKAGTLPTDTVQNPRNDGSCMAITTRSGKVLETSSKGKLQPETTKIRKQEEKNAVEKTIPYPPPPFPQRLKKIADDTKFSKFMTMLKQLTINVPLVEELEQMPGYTKFMKDLLTKKRAVIYEPTDNVHHYSAIATRSLVQKKADPGAFTIPCTVGSLNFAKALCDLGASIKLMPLSIYRKLGLGDPTPTNMRLVITDRSVKRPVGILKYVLVKVSSFIFPENFVILDYEVDSEVPIILGRPFLAIGSVLIDIRANELLFWLNDEVVRFDICKAMKHPSDMNVFSVADVHYEDKKALSVAKQLTVEQLSAALLNVEHKNDEDYEETTCALTEIGSYSHTPKKLDLDLTNQPSQSAKTSIVDPPMLESKELPNYLRYTFLGYGNTLSESVADDLSEQHVEALISALMWYKRAMGRKIDDIIGSSLEVQWHQMTRKATTSQRGQKRGRKEQTESSMLQIPRHTLGTSEDDDSDDNSDAGGGIPYKSNIPWAIWNPSLTRRGSHQPKYAARVGVPESDTPHET</sequence>
<evidence type="ECO:0000256" key="4">
    <source>
        <dbReference type="ARBA" id="ARBA00022980"/>
    </source>
</evidence>
<dbReference type="NCBIfam" id="TIGR01011">
    <property type="entry name" value="rpsB_bact"/>
    <property type="match status" value="1"/>
</dbReference>
<feature type="region of interest" description="Disordered" evidence="6">
    <location>
        <begin position="491"/>
        <end position="523"/>
    </location>
</feature>